<accession>A0ABT3G8I7</accession>
<feature type="compositionally biased region" description="Low complexity" evidence="1">
    <location>
        <begin position="1"/>
        <end position="11"/>
    </location>
</feature>
<evidence type="ECO:0000313" key="2">
    <source>
        <dbReference type="EMBL" id="MCW1916166.1"/>
    </source>
</evidence>
<evidence type="ECO:0000313" key="3">
    <source>
        <dbReference type="Proteomes" id="UP001165653"/>
    </source>
</evidence>
<reference evidence="2" key="1">
    <citation type="submission" date="2022-10" db="EMBL/GenBank/DDBJ databases">
        <title>Luteolibacter sp. GHJ8, whole genome shotgun sequencing project.</title>
        <authorList>
            <person name="Zhao G."/>
            <person name="Shen L."/>
        </authorList>
    </citation>
    <scope>NUCLEOTIDE SEQUENCE</scope>
    <source>
        <strain evidence="2">GHJ8</strain>
    </source>
</reference>
<organism evidence="2 3">
    <name type="scientific">Luteolibacter rhizosphaerae</name>
    <dbReference type="NCBI Taxonomy" id="2989719"/>
    <lineage>
        <taxon>Bacteria</taxon>
        <taxon>Pseudomonadati</taxon>
        <taxon>Verrucomicrobiota</taxon>
        <taxon>Verrucomicrobiia</taxon>
        <taxon>Verrucomicrobiales</taxon>
        <taxon>Verrucomicrobiaceae</taxon>
        <taxon>Luteolibacter</taxon>
    </lineage>
</organism>
<name>A0ABT3G8I7_9BACT</name>
<proteinExistence type="predicted"/>
<evidence type="ECO:0000256" key="1">
    <source>
        <dbReference type="SAM" id="MobiDB-lite"/>
    </source>
</evidence>
<dbReference type="Proteomes" id="UP001165653">
    <property type="component" value="Unassembled WGS sequence"/>
</dbReference>
<keyword evidence="3" id="KW-1185">Reference proteome</keyword>
<protein>
    <submittedName>
        <fullName evidence="2">Uncharacterized protein</fullName>
    </submittedName>
</protein>
<comment type="caution">
    <text evidence="2">The sequence shown here is derived from an EMBL/GenBank/DDBJ whole genome shotgun (WGS) entry which is preliminary data.</text>
</comment>
<feature type="compositionally biased region" description="Gly residues" evidence="1">
    <location>
        <begin position="12"/>
        <end position="21"/>
    </location>
</feature>
<feature type="region of interest" description="Disordered" evidence="1">
    <location>
        <begin position="1"/>
        <end position="60"/>
    </location>
</feature>
<sequence length="90" mass="8205">MAGAFSSSTTGACGGGSGSSGPGETVAASGSAGTPAEGKGGVTAAGAEASKGDGPSSGTGAVMLIRQLGHGPFTPANFAGTVSRMLQCGQ</sequence>
<gene>
    <name evidence="2" type="ORF">OJ996_21430</name>
</gene>
<dbReference type="RefSeq" id="WP_264515735.1">
    <property type="nucleotide sequence ID" value="NZ_JAPDDR010000013.1"/>
</dbReference>
<dbReference type="EMBL" id="JAPDDR010000013">
    <property type="protein sequence ID" value="MCW1916166.1"/>
    <property type="molecule type" value="Genomic_DNA"/>
</dbReference>